<sequence>MYSPKRGDQFESRDANEPQTCESAKNCVTRDHIPSYEHQIRGFYITAPSITQVAHYLVRPTRQSLIIALQTGVVSATVSQLTAAASGSLSMSVSQGSALLSLNAAPTIDVGYMGRIKLARTKHRVDRHADQCASQPPKMRALASKKLCEHIKRSAGKLCKARDHSNFDFAVQLAARDKIIYTYLKPLSPPAGSHLYSSSTSESSSIIYEIPALRRFPVSLMWTKTYQVLSGLIRPILEIPSDLNPSETSNEALQSGLTGKVVTLAGSSTNHPIPSAASFRGGSRLQYTSPYLESVRARFLAPTKASAAKSIDYVPEELAETAARNRGTSRSALRSISPKKKPISLRVPTTTVPSPVLKDRLRSSSRGRVLNTLTSRERSRVITAPAPPTPTTGVSFITAPWELDLHGSSSFSVNLPLTPTMEDLLGSTPFPMSRPFSPRVNPSPQEESQPQATMRPIMQGMEKGVARSPMADLRREYKSETEEESSLYQRMTLLAGKKDLDKTDIVHRLGSPESESSSSFQFSLQKGLGAYLVRTISEMQSLLKHASELVEGRSTCFVVDPHGTIMQVLSGAASLSEMTIAWTGLRLRIELSQRAYEKYEREFMATTSAELLLLPVSTAPEIYDVFPREHSAMSNLMYLFDHLPGGYNNTDWLPNYVSPPKHLEEAFPQKSPEGQPSTVFYSSTGERREIEMSERTSRRAGPELQAPPPETAAERPQRSSGQKASSKPFKSDKHWAIGDQHTGLLGTETPFKKPSEFFKVPRSPSHSTAAASVPGTNLPNPLYVSGESMSQRAPGKSRDKAYNEAFDPAALKTPHLEEVPEVDEDSFHQREGDKLPPRRDPPQHHDGPTTGGSVRSSRPGSQRSRRSDRRRQGAGAGGAGDPSNGSDDDAGFHREPDPPGRRRTHPPRRACRPPEGRRSPSPPKHGGGAGGGNGGGDGGNGGGGGGNGGGDGNGVGGNYGYPYSAPGAPYGNMVPMIEPKIKIESLPEWDGDHKTAINYFWQDRQVRQLMAQGRQLMAKVRQLMAKVRQVKAKRRKARRKRSCSRKQRWMRLIFPGYIGTAAARHSGGYQWRKAIRLPLPICCQSSHSQPILAFHQRWQHLSSMSPILGTLHRFYLLIFLARHSEPSILISQQPTPGMPRRFLCCRSDRARSGTTLYNRSGMILFPGARVGTIISLSYVLVVYSLQPTPPRAPSTDSSSARDFFHDDYGINFLMGEMSDEYSSSRFSSAPPSSIPEDDGWSSRGWSSNDSRPVSAAPSSVYGDLERYPEEFKQRYKKDHQRYLHYIVQIRLAPGITYEHCLKMTKHPSHNAVRINSLVADYGATLFCDALSRFIVQFNNPTFSRAEIEDQSASVNLHFNRVAVYHRIKPICAGHSPPKYLAYVQWFSVFTAQPEPHHPMYKVRRPLKDGTRIAEHGVSYHVKDYSQNFVGPKQIIIRSSNAMWLCTARADFEFHGEEWSGLILDIASLPHSTESFKLNLKYLHGGTHNLNYIGEQWVVSSLHLKSPTEPRLFPQGVPDARQWDAQLTNLPMQTAKFSLKKARPVILRSDEVCEDSRTHYLAYLRIIKERYLGLKWQLLMNVEFEKQAFRQSGQEQESPQAFLGRRVQWVRMLANSDDGSPLEVFLVMRKAPIQWRTILVLENIDSIEELYKRVNEHDDALVEAARKDSHDTLTTHNVVATLKRMGFHPYPSPSQTRSYRRANRAEIDEAADGEMETELVTEGALQYDGGSEDGESTLRQVYQTMKSRPCAPPKGRYPYPKNDHVTTKMGKAPSSPCKRVLRASRGSHERRVFLNSAARSLVNEIAEKLENEHKPETVNTQEARHVHVEEVEDKYWVNEARMPKARAAYVLEGWDESGDEEEETRGKEVNTRIGAEEATELHREIPSPLPTEMESIALRPKRNPKPGNSAIGVSVLAVRGWIGSLEDTSVMLRLDFHKGLHQVESLHTRCYRELIETEAEAYVVEGMGVPILLGEDYQLNYELGVSRNVETGTKVLFGNSPYEVLATGVDPFAGRAEVHDLASALTTDARRFTKAKEHRRAKAKRRRRWRKNGGIARTIRAAEDYRVRAHESRNVRVTGDFSEDKEWLVEKSLLANAEGSFFTVPNTLISARNPVVPISDMSERPRFIRKGEILGSLVDPQIFFDKPESERGLEAIQRKTALVSALIQARAEAESQRERQKGKEPPQRAAEAEPGRRVRTDFGSGVPPDEDNARKGVHTRDKNGRVPDTEGKLPNAEEAEDYGPKTAAMPDDTVYPSADMETLLDVWLKMSQFKIAMQNSGCAM</sequence>
<feature type="region of interest" description="Disordered" evidence="1">
    <location>
        <begin position="1"/>
        <end position="22"/>
    </location>
</feature>
<comment type="caution">
    <text evidence="2">The sequence shown here is derived from an EMBL/GenBank/DDBJ whole genome shotgun (WGS) entry which is preliminary data.</text>
</comment>
<feature type="compositionally biased region" description="Basic and acidic residues" evidence="1">
    <location>
        <begin position="890"/>
        <end position="900"/>
    </location>
</feature>
<feature type="compositionally biased region" description="Basic and acidic residues" evidence="1">
    <location>
        <begin position="2172"/>
        <end position="2199"/>
    </location>
</feature>
<protein>
    <submittedName>
        <fullName evidence="2">Uncharacterized protein</fullName>
    </submittedName>
</protein>
<gene>
    <name evidence="2" type="ORF">B0H17DRAFT_1176062</name>
</gene>
<feature type="compositionally biased region" description="Polar residues" evidence="1">
    <location>
        <begin position="764"/>
        <end position="779"/>
    </location>
</feature>
<evidence type="ECO:0000313" key="3">
    <source>
        <dbReference type="Proteomes" id="UP001221757"/>
    </source>
</evidence>
<reference evidence="2" key="1">
    <citation type="submission" date="2023-03" db="EMBL/GenBank/DDBJ databases">
        <title>Massive genome expansion in bonnet fungi (Mycena s.s.) driven by repeated elements and novel gene families across ecological guilds.</title>
        <authorList>
            <consortium name="Lawrence Berkeley National Laboratory"/>
            <person name="Harder C.B."/>
            <person name="Miyauchi S."/>
            <person name="Viragh M."/>
            <person name="Kuo A."/>
            <person name="Thoen E."/>
            <person name="Andreopoulos B."/>
            <person name="Lu D."/>
            <person name="Skrede I."/>
            <person name="Drula E."/>
            <person name="Henrissat B."/>
            <person name="Morin E."/>
            <person name="Kohler A."/>
            <person name="Barry K."/>
            <person name="LaButti K."/>
            <person name="Morin E."/>
            <person name="Salamov A."/>
            <person name="Lipzen A."/>
            <person name="Mereny Z."/>
            <person name="Hegedus B."/>
            <person name="Baldrian P."/>
            <person name="Stursova M."/>
            <person name="Weitz H."/>
            <person name="Taylor A."/>
            <person name="Grigoriev I.V."/>
            <person name="Nagy L.G."/>
            <person name="Martin F."/>
            <person name="Kauserud H."/>
        </authorList>
    </citation>
    <scope>NUCLEOTIDE SEQUENCE</scope>
    <source>
        <strain evidence="2">CBHHK067</strain>
    </source>
</reference>
<proteinExistence type="predicted"/>
<feature type="compositionally biased region" description="Polar residues" evidence="1">
    <location>
        <begin position="672"/>
        <end position="684"/>
    </location>
</feature>
<organism evidence="2 3">
    <name type="scientific">Mycena rosella</name>
    <name type="common">Pink bonnet</name>
    <name type="synonym">Agaricus rosellus</name>
    <dbReference type="NCBI Taxonomy" id="1033263"/>
    <lineage>
        <taxon>Eukaryota</taxon>
        <taxon>Fungi</taxon>
        <taxon>Dikarya</taxon>
        <taxon>Basidiomycota</taxon>
        <taxon>Agaricomycotina</taxon>
        <taxon>Agaricomycetes</taxon>
        <taxon>Agaricomycetidae</taxon>
        <taxon>Agaricales</taxon>
        <taxon>Marasmiineae</taxon>
        <taxon>Mycenaceae</taxon>
        <taxon>Mycena</taxon>
    </lineage>
</organism>
<feature type="compositionally biased region" description="Basic and acidic residues" evidence="1">
    <location>
        <begin position="2210"/>
        <end position="2230"/>
    </location>
</feature>
<feature type="compositionally biased region" description="Basic and acidic residues" evidence="1">
    <location>
        <begin position="685"/>
        <end position="701"/>
    </location>
</feature>
<evidence type="ECO:0000313" key="2">
    <source>
        <dbReference type="EMBL" id="KAJ7702724.1"/>
    </source>
</evidence>
<dbReference type="EMBL" id="JARKIE010000014">
    <property type="protein sequence ID" value="KAJ7702724.1"/>
    <property type="molecule type" value="Genomic_DNA"/>
</dbReference>
<accession>A0AAD7DZU7</accession>
<name>A0AAD7DZU7_MYCRO</name>
<feature type="compositionally biased region" description="Basic residues" evidence="1">
    <location>
        <begin position="901"/>
        <end position="911"/>
    </location>
</feature>
<feature type="region of interest" description="Disordered" evidence="1">
    <location>
        <begin position="663"/>
        <end position="947"/>
    </location>
</feature>
<feature type="region of interest" description="Disordered" evidence="1">
    <location>
        <begin position="2172"/>
        <end position="2252"/>
    </location>
</feature>
<feature type="compositionally biased region" description="Low complexity" evidence="1">
    <location>
        <begin position="851"/>
        <end position="862"/>
    </location>
</feature>
<feature type="compositionally biased region" description="Basic and acidic residues" evidence="1">
    <location>
        <begin position="825"/>
        <end position="847"/>
    </location>
</feature>
<feature type="compositionally biased region" description="Basic and acidic residues" evidence="1">
    <location>
        <begin position="1"/>
        <end position="16"/>
    </location>
</feature>
<dbReference type="Proteomes" id="UP001221757">
    <property type="component" value="Unassembled WGS sequence"/>
</dbReference>
<evidence type="ECO:0000256" key="1">
    <source>
        <dbReference type="SAM" id="MobiDB-lite"/>
    </source>
</evidence>
<keyword evidence="3" id="KW-1185">Reference proteome</keyword>
<feature type="region of interest" description="Disordered" evidence="1">
    <location>
        <begin position="1224"/>
        <end position="1258"/>
    </location>
</feature>
<feature type="compositionally biased region" description="Gly residues" evidence="1">
    <location>
        <begin position="925"/>
        <end position="947"/>
    </location>
</feature>